<dbReference type="Proteomes" id="UP000326759">
    <property type="component" value="Unassembled WGS sequence"/>
</dbReference>
<dbReference type="EMBL" id="SEYY01000754">
    <property type="protein sequence ID" value="KAB7506543.1"/>
    <property type="molecule type" value="Genomic_DNA"/>
</dbReference>
<keyword evidence="3" id="KW-1185">Reference proteome</keyword>
<organism evidence="2 3">
    <name type="scientific">Armadillidium nasatum</name>
    <dbReference type="NCBI Taxonomy" id="96803"/>
    <lineage>
        <taxon>Eukaryota</taxon>
        <taxon>Metazoa</taxon>
        <taxon>Ecdysozoa</taxon>
        <taxon>Arthropoda</taxon>
        <taxon>Crustacea</taxon>
        <taxon>Multicrustacea</taxon>
        <taxon>Malacostraca</taxon>
        <taxon>Eumalacostraca</taxon>
        <taxon>Peracarida</taxon>
        <taxon>Isopoda</taxon>
        <taxon>Oniscidea</taxon>
        <taxon>Crinocheta</taxon>
        <taxon>Armadillidiidae</taxon>
        <taxon>Armadillidium</taxon>
    </lineage>
</organism>
<feature type="compositionally biased region" description="Basic and acidic residues" evidence="1">
    <location>
        <begin position="48"/>
        <end position="63"/>
    </location>
</feature>
<dbReference type="AlphaFoldDB" id="A0A5N5TK50"/>
<gene>
    <name evidence="2" type="ORF">Anas_02715</name>
</gene>
<feature type="region of interest" description="Disordered" evidence="1">
    <location>
        <begin position="40"/>
        <end position="63"/>
    </location>
</feature>
<sequence>MKLRALPLSFWTQPNKNNLPPSSSVLPPLTIGKDISEIIEIPPTSPPGEKDHKTERGGERQTERIIKVGNTDLLLRLFDNVEKDPKKKPQVIRRGRFKEVNSEIAEQNISEKQ</sequence>
<reference evidence="2 3" key="1">
    <citation type="journal article" date="2019" name="PLoS Biol.">
        <title>Sex chromosomes control vertical transmission of feminizing Wolbachia symbionts in an isopod.</title>
        <authorList>
            <person name="Becking T."/>
            <person name="Chebbi M.A."/>
            <person name="Giraud I."/>
            <person name="Moumen B."/>
            <person name="Laverre T."/>
            <person name="Caubet Y."/>
            <person name="Peccoud J."/>
            <person name="Gilbert C."/>
            <person name="Cordaux R."/>
        </authorList>
    </citation>
    <scope>NUCLEOTIDE SEQUENCE [LARGE SCALE GENOMIC DNA]</scope>
    <source>
        <strain evidence="2">ANa2</strain>
        <tissue evidence="2">Whole body excluding digestive tract and cuticle</tissue>
    </source>
</reference>
<name>A0A5N5TK50_9CRUS</name>
<protein>
    <submittedName>
        <fullName evidence="2">Uncharacterized protein</fullName>
    </submittedName>
</protein>
<accession>A0A5N5TK50</accession>
<dbReference type="OrthoDB" id="10058719at2759"/>
<evidence type="ECO:0000313" key="2">
    <source>
        <dbReference type="EMBL" id="KAB7506543.1"/>
    </source>
</evidence>
<proteinExistence type="predicted"/>
<comment type="caution">
    <text evidence="2">The sequence shown here is derived from an EMBL/GenBank/DDBJ whole genome shotgun (WGS) entry which is preliminary data.</text>
</comment>
<evidence type="ECO:0000256" key="1">
    <source>
        <dbReference type="SAM" id="MobiDB-lite"/>
    </source>
</evidence>
<evidence type="ECO:0000313" key="3">
    <source>
        <dbReference type="Proteomes" id="UP000326759"/>
    </source>
</evidence>